<feature type="region of interest" description="Disordered" evidence="1">
    <location>
        <begin position="526"/>
        <end position="592"/>
    </location>
</feature>
<feature type="compositionally biased region" description="Polar residues" evidence="1">
    <location>
        <begin position="77"/>
        <end position="96"/>
    </location>
</feature>
<organism evidence="2 3">
    <name type="scientific">Dekkera bruxellensis</name>
    <name type="common">Brettanomyces custersii</name>
    <dbReference type="NCBI Taxonomy" id="5007"/>
    <lineage>
        <taxon>Eukaryota</taxon>
        <taxon>Fungi</taxon>
        <taxon>Dikarya</taxon>
        <taxon>Ascomycota</taxon>
        <taxon>Saccharomycotina</taxon>
        <taxon>Pichiomycetes</taxon>
        <taxon>Pichiales</taxon>
        <taxon>Pichiaceae</taxon>
        <taxon>Brettanomyces</taxon>
    </lineage>
</organism>
<feature type="compositionally biased region" description="Basic and acidic residues" evidence="1">
    <location>
        <begin position="300"/>
        <end position="316"/>
    </location>
</feature>
<dbReference type="GO" id="GO:0010972">
    <property type="term" value="P:negative regulation of G2/M transition of mitotic cell cycle"/>
    <property type="evidence" value="ECO:0007669"/>
    <property type="project" value="TreeGrafter"/>
</dbReference>
<name>A0A871RES0_DEKBR</name>
<dbReference type="InterPro" id="IPR011990">
    <property type="entry name" value="TPR-like_helical_dom_sf"/>
</dbReference>
<dbReference type="RefSeq" id="XP_041137093.1">
    <property type="nucleotide sequence ID" value="XM_041278879.1"/>
</dbReference>
<feature type="region of interest" description="Disordered" evidence="1">
    <location>
        <begin position="31"/>
        <end position="96"/>
    </location>
</feature>
<evidence type="ECO:0000256" key="1">
    <source>
        <dbReference type="SAM" id="MobiDB-lite"/>
    </source>
</evidence>
<dbReference type="SMART" id="SM00671">
    <property type="entry name" value="SEL1"/>
    <property type="match status" value="4"/>
</dbReference>
<feature type="compositionally biased region" description="Polar residues" evidence="1">
    <location>
        <begin position="31"/>
        <end position="40"/>
    </location>
</feature>
<reference evidence="2" key="1">
    <citation type="submission" date="2020-10" db="EMBL/GenBank/DDBJ databases">
        <authorList>
            <person name="Palmer J.M."/>
        </authorList>
    </citation>
    <scope>NUCLEOTIDE SEQUENCE</scope>
    <source>
        <strain evidence="2">UCD 2041</strain>
    </source>
</reference>
<feature type="compositionally biased region" description="Low complexity" evidence="1">
    <location>
        <begin position="62"/>
        <end position="76"/>
    </location>
</feature>
<dbReference type="PANTHER" id="PTHR43628">
    <property type="entry name" value="ACTIVATOR OF C KINASE PROTEIN 1-RELATED"/>
    <property type="match status" value="1"/>
</dbReference>
<gene>
    <name evidence="2" type="ORF">BRETT_000310</name>
</gene>
<feature type="compositionally biased region" description="Low complexity" evidence="1">
    <location>
        <begin position="679"/>
        <end position="703"/>
    </location>
</feature>
<evidence type="ECO:0000313" key="2">
    <source>
        <dbReference type="EMBL" id="QOU20600.1"/>
    </source>
</evidence>
<feature type="region of interest" description="Disordered" evidence="1">
    <location>
        <begin position="243"/>
        <end position="281"/>
    </location>
</feature>
<evidence type="ECO:0000313" key="3">
    <source>
        <dbReference type="Proteomes" id="UP000663131"/>
    </source>
</evidence>
<proteinExistence type="predicted"/>
<dbReference type="KEGG" id="bbrx:BRETT_000310"/>
<dbReference type="InterPro" id="IPR006597">
    <property type="entry name" value="Sel1-like"/>
</dbReference>
<dbReference type="OrthoDB" id="2148946at2759"/>
<reference evidence="2" key="2">
    <citation type="journal article" name="BMC Genomics">
        <title>New genome assemblies reveal patterns of domestication and adaptation across Brettanomyces (Dekkera) species.</title>
        <authorList>
            <person name="Roach M.J."/>
            <person name="Borneman A.R."/>
        </authorList>
    </citation>
    <scope>NUCLEOTIDE SEQUENCE</scope>
    <source>
        <strain evidence="2">UCD 2041</strain>
    </source>
</reference>
<dbReference type="AlphaFoldDB" id="A0A871RES0"/>
<feature type="region of interest" description="Disordered" evidence="1">
    <location>
        <begin position="300"/>
        <end position="327"/>
    </location>
</feature>
<dbReference type="Gene3D" id="1.25.40.10">
    <property type="entry name" value="Tetratricopeptide repeat domain"/>
    <property type="match status" value="1"/>
</dbReference>
<feature type="region of interest" description="Disordered" evidence="1">
    <location>
        <begin position="108"/>
        <end position="164"/>
    </location>
</feature>
<feature type="compositionally biased region" description="Polar residues" evidence="1">
    <location>
        <begin position="809"/>
        <end position="819"/>
    </location>
</feature>
<feature type="region of interest" description="Disordered" evidence="1">
    <location>
        <begin position="768"/>
        <end position="821"/>
    </location>
</feature>
<dbReference type="InterPro" id="IPR052945">
    <property type="entry name" value="Mitotic_Regulator"/>
</dbReference>
<feature type="region of interest" description="Disordered" evidence="1">
    <location>
        <begin position="628"/>
        <end position="746"/>
    </location>
</feature>
<feature type="compositionally biased region" description="Polar residues" evidence="1">
    <location>
        <begin position="628"/>
        <end position="644"/>
    </location>
</feature>
<protein>
    <recommendedName>
        <fullName evidence="4">Protein DSF2</fullName>
    </recommendedName>
</protein>
<feature type="compositionally biased region" description="Basic and acidic residues" evidence="1">
    <location>
        <begin position="557"/>
        <end position="589"/>
    </location>
</feature>
<dbReference type="SUPFAM" id="SSF81901">
    <property type="entry name" value="HCP-like"/>
    <property type="match status" value="1"/>
</dbReference>
<dbReference type="GO" id="GO:0032153">
    <property type="term" value="C:cell division site"/>
    <property type="evidence" value="ECO:0007669"/>
    <property type="project" value="TreeGrafter"/>
</dbReference>
<dbReference type="Proteomes" id="UP000663131">
    <property type="component" value="Chromosome 8"/>
</dbReference>
<sequence>MEKPTSTRRSGKQYAEVSPLEYLEFSSKLQWTSGARSGSSRQRKVDGESALGISSGMRSRANSSNTNLNYTPTTLTVGSKSRNCSRQSLASITSTETTSTVGSLLSKLRLNENGDEEGSGRISSPILEDDELTAETESAFSRKGSRESKGSRQSKGVYLRSDGRSTACESVPAGAIAIPASRFRSLRPVFESLKKKELEDSAARSAMAMGNKIGTVENELPIYNSAEDVQSIHVHPFRLSESSMDSLSTAGGSNRSSDVDSVAKNAADVESTDSCYSSSTDRSWRHSYRSVEVMNGNVDSRDDIETIDGSRFDSETPKVSPRKSKAVSISMKKAAGVHVVKTDVLQHPSVTPHQKPRKMYVHVHSFSNPVDTTTVRESYDSMQSITPLSKTFHHRFYHATAPSPVTNEESPDSNWGMPLGSYPVHSATERPEIYPAPPMMRTPSRSRSFSSGDAEFRARTVLKNAKRQREIVQYCEQPGPEPLPGTGSPAGMNFDTLSALPTHSGPVLVEHMPASMRRVSLEVQEPAVCSRNSNRDVCPSSPRPEVPLPRQVSLKKLRGEKGNEWKGNEGKRNEGKGNEGNENEWKGNEGNENQQKVNQEADYKHHKHHHRHHTHAYRELVKASTTQCSMQTMASSNTTKSTPNPLRASCDITQSTNTTRKSSTSSSSSSAKRVLRNNTSSSGLSTESASLPSSTSVSSASPLEPAPQKLAPISIPSSPPLRAHTHARIRSTSSFTTKPLPPQQESPIWKIRDSLHLDTGCFPRGQVGNSVGVPGSARSSISGSFSANSPHTPSALQTSFSADTRDTGTRSGSFQQPASALTAESRVSMAIALRKSGNSREATHQLRIAASQGNIEAMFLYGLSLRYGYGVPIQERESFLWICDSANIIPDTSYNFEVSPKRILKQLAQPGSALTPQEPQTSVYFEIGQAYLHGWGCAVSRRQALQFFELSGSLGYTDAMCEAGKMWTSKKLNGERRDLARAATWFRLAEKCGAELLGSRWFHKKRYD</sequence>
<evidence type="ECO:0008006" key="4">
    <source>
        <dbReference type="Google" id="ProtNLM"/>
    </source>
</evidence>
<feature type="compositionally biased region" description="Low complexity" evidence="1">
    <location>
        <begin position="775"/>
        <end position="789"/>
    </location>
</feature>
<dbReference type="GeneID" id="64572235"/>
<dbReference type="PANTHER" id="PTHR43628:SF11">
    <property type="entry name" value="PROTEIN DSF2"/>
    <property type="match status" value="1"/>
</dbReference>
<feature type="region of interest" description="Disordered" evidence="1">
    <location>
        <begin position="433"/>
        <end position="452"/>
    </location>
</feature>
<dbReference type="EMBL" id="CP063136">
    <property type="protein sequence ID" value="QOU20600.1"/>
    <property type="molecule type" value="Genomic_DNA"/>
</dbReference>
<feature type="compositionally biased region" description="Low complexity" evidence="1">
    <location>
        <begin position="653"/>
        <end position="670"/>
    </location>
</feature>
<feature type="compositionally biased region" description="Polar residues" evidence="1">
    <location>
        <begin position="790"/>
        <end position="802"/>
    </location>
</feature>
<accession>A0A871RES0</accession>
<feature type="compositionally biased region" description="Polar residues" evidence="1">
    <location>
        <begin position="272"/>
        <end position="281"/>
    </location>
</feature>
<feature type="compositionally biased region" description="Polar residues" evidence="1">
    <location>
        <begin position="243"/>
        <end position="256"/>
    </location>
</feature>